<dbReference type="InterPro" id="IPR055151">
    <property type="entry name" value="GH113"/>
</dbReference>
<dbReference type="EMBL" id="SACL01000008">
    <property type="protein sequence ID" value="RVT91979.1"/>
    <property type="molecule type" value="Genomic_DNA"/>
</dbReference>
<comment type="caution">
    <text evidence="2">The sequence shown here is derived from an EMBL/GenBank/DDBJ whole genome shotgun (WGS) entry which is preliminary data.</text>
</comment>
<sequence length="331" mass="35718">MLARRGLTLLLLPGAALAQGRAPGGWPAGWRGFNLAVTEGSAPGGANARRSLRLLRALGADSVAVMPFLWQESAVATAVVRGGDSPDPVVSAAIAQAREAGLRVFVKPALWVQGAAPGAIAPANDAAWRGWFAGYGQALLALARLAQQQGAEAFSIGQAIRGAAARPEWRELIQSVRGAFRGRLTYVAADTEEAEAFAHWGLLDVVSTRIFRPLGADDRPEDWTAPMQREAERLDRLEARIRKKIWVAELGIRSAAGAAMNPEEERASVPDQRVQAEALARWLRRLDRPSVEGVFLWRWFTDPARGGAADTDYTVQNKLAEGVLLHAWAAR</sequence>
<feature type="chain" id="PRO_5019129602" evidence="1">
    <location>
        <begin position="19"/>
        <end position="331"/>
    </location>
</feature>
<name>A0A437M2P2_9PROT</name>
<gene>
    <name evidence="2" type="ORF">EOD42_19760</name>
</gene>
<dbReference type="OrthoDB" id="9803927at2"/>
<feature type="signal peptide" evidence="1">
    <location>
        <begin position="1"/>
        <end position="18"/>
    </location>
</feature>
<dbReference type="CDD" id="cd19608">
    <property type="entry name" value="GH113_mannanase-like"/>
    <property type="match status" value="1"/>
</dbReference>
<dbReference type="RefSeq" id="WP_127789308.1">
    <property type="nucleotide sequence ID" value="NZ_SACL01000008.1"/>
</dbReference>
<keyword evidence="2" id="KW-0378">Hydrolase</keyword>
<proteinExistence type="predicted"/>
<keyword evidence="1" id="KW-0732">Signal</keyword>
<dbReference type="InterPro" id="IPR017853">
    <property type="entry name" value="GH"/>
</dbReference>
<evidence type="ECO:0000313" key="2">
    <source>
        <dbReference type="EMBL" id="RVT91979.1"/>
    </source>
</evidence>
<keyword evidence="2" id="KW-0326">Glycosidase</keyword>
<reference evidence="2 3" key="1">
    <citation type="submission" date="2019-01" db="EMBL/GenBank/DDBJ databases">
        <authorList>
            <person name="Chen W.-M."/>
        </authorList>
    </citation>
    <scope>NUCLEOTIDE SEQUENCE [LARGE SCALE GENOMIC DNA]</scope>
    <source>
        <strain evidence="2 3">CCP-6</strain>
    </source>
</reference>
<dbReference type="AlphaFoldDB" id="A0A437M2P2"/>
<dbReference type="Proteomes" id="UP000282957">
    <property type="component" value="Unassembled WGS sequence"/>
</dbReference>
<dbReference type="GO" id="GO:0016798">
    <property type="term" value="F:hydrolase activity, acting on glycosyl bonds"/>
    <property type="evidence" value="ECO:0007669"/>
    <property type="project" value="UniProtKB-KW"/>
</dbReference>
<organism evidence="2 3">
    <name type="scientific">Rhodovarius crocodyli</name>
    <dbReference type="NCBI Taxonomy" id="1979269"/>
    <lineage>
        <taxon>Bacteria</taxon>
        <taxon>Pseudomonadati</taxon>
        <taxon>Pseudomonadota</taxon>
        <taxon>Alphaproteobacteria</taxon>
        <taxon>Acetobacterales</taxon>
        <taxon>Roseomonadaceae</taxon>
        <taxon>Rhodovarius</taxon>
    </lineage>
</organism>
<dbReference type="Gene3D" id="3.20.20.80">
    <property type="entry name" value="Glycosidases"/>
    <property type="match status" value="1"/>
</dbReference>
<dbReference type="SUPFAM" id="SSF51445">
    <property type="entry name" value="(Trans)glycosidases"/>
    <property type="match status" value="1"/>
</dbReference>
<keyword evidence="3" id="KW-1185">Reference proteome</keyword>
<evidence type="ECO:0000256" key="1">
    <source>
        <dbReference type="SAM" id="SignalP"/>
    </source>
</evidence>
<protein>
    <submittedName>
        <fullName evidence="2">Glycosidase-like protein</fullName>
    </submittedName>
</protein>
<evidence type="ECO:0000313" key="3">
    <source>
        <dbReference type="Proteomes" id="UP000282957"/>
    </source>
</evidence>
<accession>A0A437M2P2</accession>
<dbReference type="Pfam" id="PF22612">
    <property type="entry name" value="GH113"/>
    <property type="match status" value="1"/>
</dbReference>